<sequence length="163" mass="17867">MLLRPASPGDFGAILALNEASVHFLSPLSPARLQHLHAQSALHLVAEEEGEVQAFLLAFREGADYDSVNYQWFARHDERFLYIDRVVVAEAARGRGVGRTLYEATFAFARQQRLPRVTCEFDIDPPNPVSELFHANFGFAEVGRQAVAGGTKQVSLQAAATGA</sequence>
<dbReference type="InterPro" id="IPR016890">
    <property type="entry name" value="UCP028520"/>
</dbReference>
<keyword evidence="2" id="KW-0012">Acyltransferase</keyword>
<evidence type="ECO:0000313" key="4">
    <source>
        <dbReference type="EMBL" id="NML47199.1"/>
    </source>
</evidence>
<dbReference type="CDD" id="cd04301">
    <property type="entry name" value="NAT_SF"/>
    <property type="match status" value="1"/>
</dbReference>
<proteinExistence type="predicted"/>
<feature type="domain" description="N-acetyltransferase" evidence="3">
    <location>
        <begin position="1"/>
        <end position="161"/>
    </location>
</feature>
<dbReference type="GO" id="GO:0016747">
    <property type="term" value="F:acyltransferase activity, transferring groups other than amino-acyl groups"/>
    <property type="evidence" value="ECO:0007669"/>
    <property type="project" value="InterPro"/>
</dbReference>
<dbReference type="InterPro" id="IPR000182">
    <property type="entry name" value="GNAT_dom"/>
</dbReference>
<dbReference type="InterPro" id="IPR050832">
    <property type="entry name" value="Bact_Acetyltransf"/>
</dbReference>
<keyword evidence="5" id="KW-1185">Reference proteome</keyword>
<protein>
    <submittedName>
        <fullName evidence="4">GNAT family N-acetyltransferase</fullName>
    </submittedName>
</protein>
<organism evidence="4 5">
    <name type="scientific">Ramlibacter agri</name>
    <dbReference type="NCBI Taxonomy" id="2728837"/>
    <lineage>
        <taxon>Bacteria</taxon>
        <taxon>Pseudomonadati</taxon>
        <taxon>Pseudomonadota</taxon>
        <taxon>Betaproteobacteria</taxon>
        <taxon>Burkholderiales</taxon>
        <taxon>Comamonadaceae</taxon>
        <taxon>Ramlibacter</taxon>
    </lineage>
</organism>
<dbReference type="EMBL" id="JABBFX010000003">
    <property type="protein sequence ID" value="NML47199.1"/>
    <property type="molecule type" value="Genomic_DNA"/>
</dbReference>
<keyword evidence="1 4" id="KW-0808">Transferase</keyword>
<dbReference type="SUPFAM" id="SSF55729">
    <property type="entry name" value="Acyl-CoA N-acyltransferases (Nat)"/>
    <property type="match status" value="1"/>
</dbReference>
<dbReference type="PANTHER" id="PTHR43877:SF2">
    <property type="entry name" value="AMINOALKYLPHOSPHONATE N-ACETYLTRANSFERASE-RELATED"/>
    <property type="match status" value="1"/>
</dbReference>
<dbReference type="PROSITE" id="PS51186">
    <property type="entry name" value="GNAT"/>
    <property type="match status" value="1"/>
</dbReference>
<evidence type="ECO:0000259" key="3">
    <source>
        <dbReference type="PROSITE" id="PS51186"/>
    </source>
</evidence>
<evidence type="ECO:0000313" key="5">
    <source>
        <dbReference type="Proteomes" id="UP000541185"/>
    </source>
</evidence>
<accession>A0A848HCJ1</accession>
<comment type="caution">
    <text evidence="4">The sequence shown here is derived from an EMBL/GenBank/DDBJ whole genome shotgun (WGS) entry which is preliminary data.</text>
</comment>
<dbReference type="InterPro" id="IPR016181">
    <property type="entry name" value="Acyl_CoA_acyltransferase"/>
</dbReference>
<dbReference type="PANTHER" id="PTHR43877">
    <property type="entry name" value="AMINOALKYLPHOSPHONATE N-ACETYLTRANSFERASE-RELATED-RELATED"/>
    <property type="match status" value="1"/>
</dbReference>
<evidence type="ECO:0000256" key="1">
    <source>
        <dbReference type="ARBA" id="ARBA00022679"/>
    </source>
</evidence>
<dbReference type="Gene3D" id="3.40.630.30">
    <property type="match status" value="1"/>
</dbReference>
<evidence type="ECO:0000256" key="2">
    <source>
        <dbReference type="ARBA" id="ARBA00023315"/>
    </source>
</evidence>
<dbReference type="PIRSF" id="PIRSF028520">
    <property type="entry name" value="UCP028520"/>
    <property type="match status" value="1"/>
</dbReference>
<dbReference type="Proteomes" id="UP000541185">
    <property type="component" value="Unassembled WGS sequence"/>
</dbReference>
<dbReference type="Pfam" id="PF00583">
    <property type="entry name" value="Acetyltransf_1"/>
    <property type="match status" value="1"/>
</dbReference>
<name>A0A848HCJ1_9BURK</name>
<dbReference type="RefSeq" id="WP_169421486.1">
    <property type="nucleotide sequence ID" value="NZ_JABBFX010000003.1"/>
</dbReference>
<gene>
    <name evidence="4" type="ORF">HHL11_25860</name>
</gene>
<dbReference type="AlphaFoldDB" id="A0A848HCJ1"/>
<reference evidence="4 5" key="1">
    <citation type="submission" date="2020-04" db="EMBL/GenBank/DDBJ databases">
        <title>Ramlibacter sp. G-1-2-2 isolated from soil.</title>
        <authorList>
            <person name="Dahal R.H."/>
        </authorList>
    </citation>
    <scope>NUCLEOTIDE SEQUENCE [LARGE SCALE GENOMIC DNA]</scope>
    <source>
        <strain evidence="4 5">G-1-2-2</strain>
    </source>
</reference>